<feature type="transmembrane region" description="Helical" evidence="2">
    <location>
        <begin position="7"/>
        <end position="24"/>
    </location>
</feature>
<evidence type="ECO:0000313" key="4">
    <source>
        <dbReference type="Proteomes" id="UP000823485"/>
    </source>
</evidence>
<feature type="transmembrane region" description="Helical" evidence="2">
    <location>
        <begin position="30"/>
        <end position="51"/>
    </location>
</feature>
<keyword evidence="2" id="KW-0472">Membrane</keyword>
<dbReference type="EMBL" id="JAFBFH010000003">
    <property type="protein sequence ID" value="MBM7713785.1"/>
    <property type="molecule type" value="Genomic_DNA"/>
</dbReference>
<dbReference type="Proteomes" id="UP000823485">
    <property type="component" value="Unassembled WGS sequence"/>
</dbReference>
<organism evidence="3 4">
    <name type="scientific">Siminovitchia thermophila</name>
    <dbReference type="NCBI Taxonomy" id="1245522"/>
    <lineage>
        <taxon>Bacteria</taxon>
        <taxon>Bacillati</taxon>
        <taxon>Bacillota</taxon>
        <taxon>Bacilli</taxon>
        <taxon>Bacillales</taxon>
        <taxon>Bacillaceae</taxon>
        <taxon>Siminovitchia</taxon>
    </lineage>
</organism>
<comment type="caution">
    <text evidence="3">The sequence shown here is derived from an EMBL/GenBank/DDBJ whole genome shotgun (WGS) entry which is preliminary data.</text>
</comment>
<gene>
    <name evidence="3" type="ORF">JOC94_000754</name>
</gene>
<accession>A0ABS2R2B4</accession>
<dbReference type="RefSeq" id="WP_083717470.1">
    <property type="nucleotide sequence ID" value="NZ_JAFBFH010000003.1"/>
</dbReference>
<sequence>MNVRNWIIGGIFLLAVVGLGSYLFTNPAGLFRQLFIIAITVAIVLLIFRLVSNRLPSRRERNAFAKAARQSKLRAKRRKSQMKAKSHLRNRPLRRRSTAHLTVIEGKKSKKKDRAIF</sequence>
<dbReference type="NCBIfam" id="NF041554">
    <property type="entry name" value="SA1362_fam"/>
    <property type="match status" value="1"/>
</dbReference>
<evidence type="ECO:0000256" key="2">
    <source>
        <dbReference type="SAM" id="Phobius"/>
    </source>
</evidence>
<feature type="compositionally biased region" description="Basic residues" evidence="1">
    <location>
        <begin position="69"/>
        <end position="97"/>
    </location>
</feature>
<evidence type="ECO:0000313" key="3">
    <source>
        <dbReference type="EMBL" id="MBM7713785.1"/>
    </source>
</evidence>
<proteinExistence type="predicted"/>
<reference evidence="3 4" key="1">
    <citation type="submission" date="2021-01" db="EMBL/GenBank/DDBJ databases">
        <title>Genomic Encyclopedia of Type Strains, Phase IV (KMG-IV): sequencing the most valuable type-strain genomes for metagenomic binning, comparative biology and taxonomic classification.</title>
        <authorList>
            <person name="Goeker M."/>
        </authorList>
    </citation>
    <scope>NUCLEOTIDE SEQUENCE [LARGE SCALE GENOMIC DNA]</scope>
    <source>
        <strain evidence="3 4">DSM 105453</strain>
    </source>
</reference>
<keyword evidence="2" id="KW-0812">Transmembrane</keyword>
<feature type="region of interest" description="Disordered" evidence="1">
    <location>
        <begin position="66"/>
        <end position="97"/>
    </location>
</feature>
<keyword evidence="4" id="KW-1185">Reference proteome</keyword>
<evidence type="ECO:0000256" key="1">
    <source>
        <dbReference type="SAM" id="MobiDB-lite"/>
    </source>
</evidence>
<protein>
    <submittedName>
        <fullName evidence="3">Uncharacterized protein</fullName>
    </submittedName>
</protein>
<name>A0ABS2R2B4_9BACI</name>
<dbReference type="InterPro" id="IPR048110">
    <property type="entry name" value="SA1362/YqhP-like"/>
</dbReference>
<keyword evidence="2" id="KW-1133">Transmembrane helix</keyword>